<evidence type="ECO:0000313" key="2">
    <source>
        <dbReference type="EMBL" id="KAJ1083324.1"/>
    </source>
</evidence>
<dbReference type="Proteomes" id="UP001066276">
    <property type="component" value="Chromosome 12"/>
</dbReference>
<name>A0AAV7KY90_PLEWA</name>
<feature type="compositionally biased region" description="Basic and acidic residues" evidence="1">
    <location>
        <begin position="165"/>
        <end position="189"/>
    </location>
</feature>
<feature type="region of interest" description="Disordered" evidence="1">
    <location>
        <begin position="165"/>
        <end position="202"/>
    </location>
</feature>
<protein>
    <submittedName>
        <fullName evidence="2">Uncharacterized protein</fullName>
    </submittedName>
</protein>
<evidence type="ECO:0000256" key="1">
    <source>
        <dbReference type="SAM" id="MobiDB-lite"/>
    </source>
</evidence>
<organism evidence="2 3">
    <name type="scientific">Pleurodeles waltl</name>
    <name type="common">Iberian ribbed newt</name>
    <dbReference type="NCBI Taxonomy" id="8319"/>
    <lineage>
        <taxon>Eukaryota</taxon>
        <taxon>Metazoa</taxon>
        <taxon>Chordata</taxon>
        <taxon>Craniata</taxon>
        <taxon>Vertebrata</taxon>
        <taxon>Euteleostomi</taxon>
        <taxon>Amphibia</taxon>
        <taxon>Batrachia</taxon>
        <taxon>Caudata</taxon>
        <taxon>Salamandroidea</taxon>
        <taxon>Salamandridae</taxon>
        <taxon>Pleurodelinae</taxon>
        <taxon>Pleurodeles</taxon>
    </lineage>
</organism>
<feature type="compositionally biased region" description="Basic residues" evidence="1">
    <location>
        <begin position="190"/>
        <end position="202"/>
    </location>
</feature>
<feature type="compositionally biased region" description="Basic and acidic residues" evidence="1">
    <location>
        <begin position="83"/>
        <end position="109"/>
    </location>
</feature>
<evidence type="ECO:0000313" key="3">
    <source>
        <dbReference type="Proteomes" id="UP001066276"/>
    </source>
</evidence>
<sequence length="202" mass="22036">MRVGGSSFCVAYSAANFALTQPHNGLGETVRRLLRASRRLSDNAAPDAAESRTVFRSCGRDDDSPSYQSNGDAGNHLGNPDIRVPKSTEKDDGLCAEEGKNADNEKERSEETEDGSRNGNSEVSLKIDGQPWAGKRVETCELHHVPGGAWLTKVRSFIKDSFFKKGESDGRRGGIVRGEGREKSGEGRKEKGRTKVKRVLKT</sequence>
<dbReference type="EMBL" id="JANPWB010000016">
    <property type="protein sequence ID" value="KAJ1083324.1"/>
    <property type="molecule type" value="Genomic_DNA"/>
</dbReference>
<keyword evidence="3" id="KW-1185">Reference proteome</keyword>
<reference evidence="2" key="1">
    <citation type="journal article" date="2022" name="bioRxiv">
        <title>Sequencing and chromosome-scale assembly of the giantPleurodeles waltlgenome.</title>
        <authorList>
            <person name="Brown T."/>
            <person name="Elewa A."/>
            <person name="Iarovenko S."/>
            <person name="Subramanian E."/>
            <person name="Araus A.J."/>
            <person name="Petzold A."/>
            <person name="Susuki M."/>
            <person name="Suzuki K.-i.T."/>
            <person name="Hayashi T."/>
            <person name="Toyoda A."/>
            <person name="Oliveira C."/>
            <person name="Osipova E."/>
            <person name="Leigh N.D."/>
            <person name="Simon A."/>
            <person name="Yun M.H."/>
        </authorList>
    </citation>
    <scope>NUCLEOTIDE SEQUENCE</scope>
    <source>
        <strain evidence="2">20211129_DDA</strain>
        <tissue evidence="2">Liver</tissue>
    </source>
</reference>
<feature type="region of interest" description="Disordered" evidence="1">
    <location>
        <begin position="40"/>
        <end position="126"/>
    </location>
</feature>
<dbReference type="AlphaFoldDB" id="A0AAV7KY90"/>
<proteinExistence type="predicted"/>
<comment type="caution">
    <text evidence="2">The sequence shown here is derived from an EMBL/GenBank/DDBJ whole genome shotgun (WGS) entry which is preliminary data.</text>
</comment>
<gene>
    <name evidence="2" type="ORF">NDU88_003483</name>
</gene>
<accession>A0AAV7KY90</accession>